<dbReference type="AlphaFoldDB" id="A0A318K502"/>
<evidence type="ECO:0000313" key="4">
    <source>
        <dbReference type="Proteomes" id="UP000247569"/>
    </source>
</evidence>
<evidence type="ECO:0000313" key="3">
    <source>
        <dbReference type="EMBL" id="PXX66911.1"/>
    </source>
</evidence>
<keyword evidence="2" id="KW-1133">Transmembrane helix</keyword>
<keyword evidence="2" id="KW-0472">Membrane</keyword>
<organism evidence="3 4">
    <name type="scientific">Nocardia tenerifensis</name>
    <dbReference type="NCBI Taxonomy" id="228006"/>
    <lineage>
        <taxon>Bacteria</taxon>
        <taxon>Bacillati</taxon>
        <taxon>Actinomycetota</taxon>
        <taxon>Actinomycetes</taxon>
        <taxon>Mycobacteriales</taxon>
        <taxon>Nocardiaceae</taxon>
        <taxon>Nocardia</taxon>
    </lineage>
</organism>
<dbReference type="Pfam" id="PF13576">
    <property type="entry name" value="Pentapeptide_3"/>
    <property type="match status" value="4"/>
</dbReference>
<keyword evidence="2" id="KW-0812">Transmembrane</keyword>
<dbReference type="Proteomes" id="UP000247569">
    <property type="component" value="Unassembled WGS sequence"/>
</dbReference>
<dbReference type="InterPro" id="IPR001646">
    <property type="entry name" value="5peptide_repeat"/>
</dbReference>
<evidence type="ECO:0000256" key="2">
    <source>
        <dbReference type="SAM" id="Phobius"/>
    </source>
</evidence>
<feature type="region of interest" description="Disordered" evidence="1">
    <location>
        <begin position="487"/>
        <end position="515"/>
    </location>
</feature>
<evidence type="ECO:0000256" key="1">
    <source>
        <dbReference type="SAM" id="MobiDB-lite"/>
    </source>
</evidence>
<dbReference type="Gene3D" id="2.160.20.80">
    <property type="entry name" value="E3 ubiquitin-protein ligase SopA"/>
    <property type="match status" value="1"/>
</dbReference>
<protein>
    <submittedName>
        <fullName evidence="3">Pentapeptide repeat protein</fullName>
    </submittedName>
</protein>
<name>A0A318K502_9NOCA</name>
<feature type="transmembrane region" description="Helical" evidence="2">
    <location>
        <begin position="71"/>
        <end position="89"/>
    </location>
</feature>
<proteinExistence type="predicted"/>
<dbReference type="EMBL" id="QJKF01000003">
    <property type="protein sequence ID" value="PXX66911.1"/>
    <property type="molecule type" value="Genomic_DNA"/>
</dbReference>
<reference evidence="3 4" key="1">
    <citation type="submission" date="2018-05" db="EMBL/GenBank/DDBJ databases">
        <title>Genomic Encyclopedia of Type Strains, Phase IV (KMG-IV): sequencing the most valuable type-strain genomes for metagenomic binning, comparative biology and taxonomic classification.</title>
        <authorList>
            <person name="Goeker M."/>
        </authorList>
    </citation>
    <scope>NUCLEOTIDE SEQUENCE [LARGE SCALE GENOMIC DNA]</scope>
    <source>
        <strain evidence="3 4">DSM 44704</strain>
    </source>
</reference>
<gene>
    <name evidence="3" type="ORF">DFR70_103666</name>
</gene>
<feature type="transmembrane region" description="Helical" evidence="2">
    <location>
        <begin position="29"/>
        <end position="51"/>
    </location>
</feature>
<sequence>MAGRASAPRARLGKDARAALSRRAGRIRLFPAVTAALLAGLGVAVAAYAFLRWLTPVDPSKQAAEIDVTRVALTVVAGVGGVVALVIAYRRQRDLEQSRFVERFGAAAAQLGATDVAVRIAGVYAMAGVADESDGRRRQQCIDVLCGYLRLPYDPELGANHQSKLIVKRRRTVRDRSQVGAEQEQHLEYRQNDREVRATIVRVIADHLRPAAEYSWSANDFDFRTAHLEDTEFSNTTFAGTCRFERATFSGTTRLDGATFTNDVGFGQVTFAGIATFDGATFCGHARFGRTTFGNYAGFRGVTFFDTAEFDGTTFSDAAGFHGTTWYGRAGFDRTTFAEMVGFGQATFMRTAGFGHTTFAGYAGFRDATFSQEAGFGDAKFANLAEFQGARFVRGAWFGGATFSGDAVFDRATFSLGLGFVGTTFGGGAVFDGATFSGDAVFDGATFSGDAVFDGAAFFGETRFLGVDFGGRVIRFVSPRQWGPPAPVFDWDQDSSQKPGNVLPQDWPPVPEEAS</sequence>
<keyword evidence="4" id="KW-1185">Reference proteome</keyword>
<feature type="compositionally biased region" description="Pro residues" evidence="1">
    <location>
        <begin position="506"/>
        <end position="515"/>
    </location>
</feature>
<comment type="caution">
    <text evidence="3">The sequence shown here is derived from an EMBL/GenBank/DDBJ whole genome shotgun (WGS) entry which is preliminary data.</text>
</comment>
<accession>A0A318K502</accession>